<sequence length="41" mass="4740">MICFLQFRSDYIHISLCFCIQEFLSVNTASQNIPKSSVELL</sequence>
<accession>A0A087UXY8</accession>
<dbReference type="Proteomes" id="UP000054359">
    <property type="component" value="Unassembled WGS sequence"/>
</dbReference>
<evidence type="ECO:0000313" key="1">
    <source>
        <dbReference type="EMBL" id="KFM82227.1"/>
    </source>
</evidence>
<dbReference type="EMBL" id="KK122204">
    <property type="protein sequence ID" value="KFM82227.1"/>
    <property type="molecule type" value="Genomic_DNA"/>
</dbReference>
<reference evidence="1 2" key="1">
    <citation type="submission" date="2013-11" db="EMBL/GenBank/DDBJ databases">
        <title>Genome sequencing of Stegodyphus mimosarum.</title>
        <authorList>
            <person name="Bechsgaard J."/>
        </authorList>
    </citation>
    <scope>NUCLEOTIDE SEQUENCE [LARGE SCALE GENOMIC DNA]</scope>
</reference>
<keyword evidence="2" id="KW-1185">Reference proteome</keyword>
<organism evidence="1 2">
    <name type="scientific">Stegodyphus mimosarum</name>
    <name type="common">African social velvet spider</name>
    <dbReference type="NCBI Taxonomy" id="407821"/>
    <lineage>
        <taxon>Eukaryota</taxon>
        <taxon>Metazoa</taxon>
        <taxon>Ecdysozoa</taxon>
        <taxon>Arthropoda</taxon>
        <taxon>Chelicerata</taxon>
        <taxon>Arachnida</taxon>
        <taxon>Araneae</taxon>
        <taxon>Araneomorphae</taxon>
        <taxon>Entelegynae</taxon>
        <taxon>Eresoidea</taxon>
        <taxon>Eresidae</taxon>
        <taxon>Stegodyphus</taxon>
    </lineage>
</organism>
<protein>
    <submittedName>
        <fullName evidence="1">Uncharacterized protein</fullName>
    </submittedName>
</protein>
<dbReference type="AlphaFoldDB" id="A0A087UXY8"/>
<proteinExistence type="predicted"/>
<gene>
    <name evidence="1" type="ORF">X975_13678</name>
</gene>
<name>A0A087UXY8_STEMI</name>
<evidence type="ECO:0000313" key="2">
    <source>
        <dbReference type="Proteomes" id="UP000054359"/>
    </source>
</evidence>
<feature type="non-terminal residue" evidence="1">
    <location>
        <position position="41"/>
    </location>
</feature>